<accession>A0A161LB19</accession>
<dbReference type="InterPro" id="IPR029057">
    <property type="entry name" value="PRTase-like"/>
</dbReference>
<dbReference type="InterPro" id="IPR000836">
    <property type="entry name" value="PRTase_dom"/>
</dbReference>
<comment type="similarity">
    <text evidence="1">Belongs to the ComF/GntX family.</text>
</comment>
<keyword evidence="3" id="KW-0328">Glycosyltransferase</keyword>
<feature type="domain" description="Phosphoribosyltransferase" evidence="2">
    <location>
        <begin position="180"/>
        <end position="235"/>
    </location>
</feature>
<evidence type="ECO:0000313" key="3">
    <source>
        <dbReference type="EMBL" id="GAT65184.1"/>
    </source>
</evidence>
<dbReference type="SUPFAM" id="SSF53271">
    <property type="entry name" value="PRTase-like"/>
    <property type="match status" value="1"/>
</dbReference>
<dbReference type="PANTHER" id="PTHR47505">
    <property type="entry name" value="DNA UTILIZATION PROTEIN YHGH"/>
    <property type="match status" value="1"/>
</dbReference>
<sequence length="237" mass="24327">MVYVTTALLDLVLPPRCAGCDAPGVLVCARCTAELRGEPARRMPVPSPPGLPDCWSATVYAGAARRAILAYKEHGRTALAHPLAGALALAAGTAVGGHPVVLVPVPSARPALRRRGHDPVARLAVLAAGYLRAAGWPASAAQVLAQRRRVADQAGLNALQRAENLSSAFRLAPGTGASMAALLESGTVIVLVDDVVTTGATLAEAARTLRAAGAEPAVAVTVAATRRRGRARDDHSR</sequence>
<dbReference type="STRING" id="161355.PS9374_00816"/>
<reference evidence="3 4" key="1">
    <citation type="journal article" date="2016" name="Genome Announc.">
        <title>Draft Genome Sequence of Planomonospora sphaerica JCM9374, a Rare Actinomycete.</title>
        <authorList>
            <person name="Dohra H."/>
            <person name="Suzuki T."/>
            <person name="Inoue Y."/>
            <person name="Kodani S."/>
        </authorList>
    </citation>
    <scope>NUCLEOTIDE SEQUENCE [LARGE SCALE GENOMIC DNA]</scope>
    <source>
        <strain evidence="3 4">JCM 9374</strain>
    </source>
</reference>
<dbReference type="Proteomes" id="UP000077701">
    <property type="component" value="Unassembled WGS sequence"/>
</dbReference>
<keyword evidence="3" id="KW-0808">Transferase</keyword>
<evidence type="ECO:0000256" key="1">
    <source>
        <dbReference type="ARBA" id="ARBA00008007"/>
    </source>
</evidence>
<reference evidence="4" key="2">
    <citation type="submission" date="2016-04" db="EMBL/GenBank/DDBJ databases">
        <title>Planomonospora sphaerica JCM9374 whole genome shotgun sequence.</title>
        <authorList>
            <person name="Suzuki T."/>
            <person name="Dohra H."/>
            <person name="Kodani S."/>
        </authorList>
    </citation>
    <scope>NUCLEOTIDE SEQUENCE [LARGE SCALE GENOMIC DNA]</scope>
    <source>
        <strain evidence="4">JCM 9374</strain>
    </source>
</reference>
<name>A0A161LB19_9ACTN</name>
<organism evidence="3 4">
    <name type="scientific">Planomonospora sphaerica</name>
    <dbReference type="NCBI Taxonomy" id="161355"/>
    <lineage>
        <taxon>Bacteria</taxon>
        <taxon>Bacillati</taxon>
        <taxon>Actinomycetota</taxon>
        <taxon>Actinomycetes</taxon>
        <taxon>Streptosporangiales</taxon>
        <taxon>Streptosporangiaceae</taxon>
        <taxon>Planomonospora</taxon>
    </lineage>
</organism>
<gene>
    <name evidence="3" type="ORF">PS9374_00816</name>
</gene>
<dbReference type="AlphaFoldDB" id="A0A161LB19"/>
<keyword evidence="4" id="KW-1185">Reference proteome</keyword>
<dbReference type="Pfam" id="PF00156">
    <property type="entry name" value="Pribosyltran"/>
    <property type="match status" value="1"/>
</dbReference>
<dbReference type="PANTHER" id="PTHR47505:SF1">
    <property type="entry name" value="DNA UTILIZATION PROTEIN YHGH"/>
    <property type="match status" value="1"/>
</dbReference>
<evidence type="ECO:0000259" key="2">
    <source>
        <dbReference type="Pfam" id="PF00156"/>
    </source>
</evidence>
<dbReference type="EMBL" id="BDCX01000002">
    <property type="protein sequence ID" value="GAT65184.1"/>
    <property type="molecule type" value="Genomic_DNA"/>
</dbReference>
<dbReference type="GO" id="GO:0016757">
    <property type="term" value="F:glycosyltransferase activity"/>
    <property type="evidence" value="ECO:0007669"/>
    <property type="project" value="UniProtKB-KW"/>
</dbReference>
<proteinExistence type="inferred from homology"/>
<dbReference type="CDD" id="cd06223">
    <property type="entry name" value="PRTases_typeI"/>
    <property type="match status" value="1"/>
</dbReference>
<evidence type="ECO:0000313" key="4">
    <source>
        <dbReference type="Proteomes" id="UP000077701"/>
    </source>
</evidence>
<comment type="caution">
    <text evidence="3">The sequence shown here is derived from an EMBL/GenBank/DDBJ whole genome shotgun (WGS) entry which is preliminary data.</text>
</comment>
<dbReference type="InterPro" id="IPR051910">
    <property type="entry name" value="ComF/GntX_DNA_util-trans"/>
</dbReference>
<protein>
    <submittedName>
        <fullName evidence="3">Phosphoribosyltransferase</fullName>
    </submittedName>
</protein>
<dbReference type="Gene3D" id="3.40.50.2020">
    <property type="match status" value="1"/>
</dbReference>